<reference evidence="5" key="1">
    <citation type="submission" date="2022-06" db="EMBL/GenBank/DDBJ databases">
        <title>WGS of actinobacteria.</title>
        <authorList>
            <person name="Thawai C."/>
        </authorList>
    </citation>
    <scope>NUCLEOTIDE SEQUENCE</scope>
    <source>
        <strain evidence="5">DSM 42010</strain>
    </source>
</reference>
<protein>
    <submittedName>
        <fullName evidence="5">Substrate-binding domain-containing protein</fullName>
    </submittedName>
</protein>
<dbReference type="GO" id="GO:0030246">
    <property type="term" value="F:carbohydrate binding"/>
    <property type="evidence" value="ECO:0007669"/>
    <property type="project" value="UniProtKB-ARBA"/>
</dbReference>
<dbReference type="InterPro" id="IPR025997">
    <property type="entry name" value="SBP_2_dom"/>
</dbReference>
<dbReference type="SUPFAM" id="SSF53822">
    <property type="entry name" value="Periplasmic binding protein-like I"/>
    <property type="match status" value="1"/>
</dbReference>
<evidence type="ECO:0000313" key="6">
    <source>
        <dbReference type="Proteomes" id="UP001142400"/>
    </source>
</evidence>
<dbReference type="RefSeq" id="WP_257633065.1">
    <property type="nucleotide sequence ID" value="NZ_JANIIC010000030.1"/>
</dbReference>
<sequence>MGLISGPDLNANTLSFFKVAKAFGKTRGFKVVARQTTDYTTPKAFGAAQTMLRANPGLDVIMSNFSGMTRGVAEAAGGKGVKVFDFGGDAWALRQIEQGTLAGSVMMLPRLETRKAIETLAAYAKSRWVRS</sequence>
<keyword evidence="3" id="KW-0732">Signal</keyword>
<dbReference type="Gene3D" id="3.40.50.2300">
    <property type="match status" value="2"/>
</dbReference>
<name>A0A9X2LYA9_STRMQ</name>
<dbReference type="GO" id="GO:0030313">
    <property type="term" value="C:cell envelope"/>
    <property type="evidence" value="ECO:0007669"/>
    <property type="project" value="UniProtKB-SubCell"/>
</dbReference>
<dbReference type="Pfam" id="PF13407">
    <property type="entry name" value="Peripla_BP_4"/>
    <property type="match status" value="1"/>
</dbReference>
<dbReference type="PANTHER" id="PTHR46847:SF1">
    <property type="entry name" value="D-ALLOSE-BINDING PERIPLASMIC PROTEIN-RELATED"/>
    <property type="match status" value="1"/>
</dbReference>
<gene>
    <name evidence="5" type="ORF">NQU54_24930</name>
</gene>
<evidence type="ECO:0000259" key="4">
    <source>
        <dbReference type="Pfam" id="PF13407"/>
    </source>
</evidence>
<evidence type="ECO:0000256" key="2">
    <source>
        <dbReference type="ARBA" id="ARBA00007639"/>
    </source>
</evidence>
<accession>A0A9X2LYA9</accession>
<organism evidence="5 6">
    <name type="scientific">Streptomyces malaysiensis subsp. samsunensis</name>
    <dbReference type="NCBI Taxonomy" id="459658"/>
    <lineage>
        <taxon>Bacteria</taxon>
        <taxon>Bacillati</taxon>
        <taxon>Actinomycetota</taxon>
        <taxon>Actinomycetes</taxon>
        <taxon>Kitasatosporales</taxon>
        <taxon>Streptomycetaceae</taxon>
        <taxon>Streptomyces</taxon>
        <taxon>Streptomyces violaceusniger group</taxon>
    </lineage>
</organism>
<evidence type="ECO:0000313" key="5">
    <source>
        <dbReference type="EMBL" id="MCQ8832216.1"/>
    </source>
</evidence>
<evidence type="ECO:0000256" key="3">
    <source>
        <dbReference type="ARBA" id="ARBA00022729"/>
    </source>
</evidence>
<dbReference type="PANTHER" id="PTHR46847">
    <property type="entry name" value="D-ALLOSE-BINDING PERIPLASMIC PROTEIN-RELATED"/>
    <property type="match status" value="1"/>
</dbReference>
<dbReference type="EMBL" id="JANIIC010000030">
    <property type="protein sequence ID" value="MCQ8832216.1"/>
    <property type="molecule type" value="Genomic_DNA"/>
</dbReference>
<dbReference type="Proteomes" id="UP001142400">
    <property type="component" value="Unassembled WGS sequence"/>
</dbReference>
<dbReference type="InterPro" id="IPR028082">
    <property type="entry name" value="Peripla_BP_I"/>
</dbReference>
<proteinExistence type="inferred from homology"/>
<feature type="domain" description="Periplasmic binding protein" evidence="4">
    <location>
        <begin position="4"/>
        <end position="125"/>
    </location>
</feature>
<comment type="caution">
    <text evidence="5">The sequence shown here is derived from an EMBL/GenBank/DDBJ whole genome shotgun (WGS) entry which is preliminary data.</text>
</comment>
<keyword evidence="6" id="KW-1185">Reference proteome</keyword>
<comment type="subcellular location">
    <subcellularLocation>
        <location evidence="1">Cell envelope</location>
    </subcellularLocation>
</comment>
<comment type="similarity">
    <text evidence="2">Belongs to the bacterial solute-binding protein 2 family.</text>
</comment>
<dbReference type="AlphaFoldDB" id="A0A9X2LYA9"/>
<evidence type="ECO:0000256" key="1">
    <source>
        <dbReference type="ARBA" id="ARBA00004196"/>
    </source>
</evidence>